<sequence length="50" mass="5690">DAPYSLAAINAYFHLKNMEVARVVTALECIRYGYKPEAISQYINQKRGVL</sequence>
<dbReference type="InterPro" id="IPR002843">
    <property type="entry name" value="ATPase_V0-cplx_csu/dsu"/>
</dbReference>
<dbReference type="Pfam" id="PF01992">
    <property type="entry name" value="vATP-synt_AC39"/>
    <property type="match status" value="1"/>
</dbReference>
<dbReference type="SUPFAM" id="SSF103486">
    <property type="entry name" value="V-type ATP synthase subunit C"/>
    <property type="match status" value="1"/>
</dbReference>
<evidence type="ECO:0000313" key="1">
    <source>
        <dbReference type="EMBL" id="EKC47601.1"/>
    </source>
</evidence>
<dbReference type="GO" id="GO:0046961">
    <property type="term" value="F:proton-transporting ATPase activity, rotational mechanism"/>
    <property type="evidence" value="ECO:0007669"/>
    <property type="project" value="InterPro"/>
</dbReference>
<dbReference type="EMBL" id="AJWZ01010738">
    <property type="protein sequence ID" value="EKC47601.1"/>
    <property type="molecule type" value="Genomic_DNA"/>
</dbReference>
<accession>K1SJW0</accession>
<proteinExistence type="predicted"/>
<dbReference type="AlphaFoldDB" id="K1SJW0"/>
<dbReference type="InterPro" id="IPR036079">
    <property type="entry name" value="ATPase_csu/dsu_sf"/>
</dbReference>
<reference evidence="1" key="1">
    <citation type="journal article" date="2013" name="Environ. Microbiol.">
        <title>Microbiota from the distal guts of lean and obese adolescents exhibit partial functional redundancy besides clear differences in community structure.</title>
        <authorList>
            <person name="Ferrer M."/>
            <person name="Ruiz A."/>
            <person name="Lanza F."/>
            <person name="Haange S.B."/>
            <person name="Oberbach A."/>
            <person name="Till H."/>
            <person name="Bargiela R."/>
            <person name="Campoy C."/>
            <person name="Segura M.T."/>
            <person name="Richter M."/>
            <person name="von Bergen M."/>
            <person name="Seifert J."/>
            <person name="Suarez A."/>
        </authorList>
    </citation>
    <scope>NUCLEOTIDE SEQUENCE</scope>
</reference>
<protein>
    <submittedName>
        <fullName evidence="1">Uncharacterized protein</fullName>
    </submittedName>
</protein>
<gene>
    <name evidence="1" type="ORF">OBE_15616</name>
</gene>
<comment type="caution">
    <text evidence="1">The sequence shown here is derived from an EMBL/GenBank/DDBJ whole genome shotgun (WGS) entry which is preliminary data.</text>
</comment>
<organism evidence="1">
    <name type="scientific">human gut metagenome</name>
    <dbReference type="NCBI Taxonomy" id="408170"/>
    <lineage>
        <taxon>unclassified sequences</taxon>
        <taxon>metagenomes</taxon>
        <taxon>organismal metagenomes</taxon>
    </lineage>
</organism>
<name>K1SJW0_9ZZZZ</name>
<feature type="non-terminal residue" evidence="1">
    <location>
        <position position="1"/>
    </location>
</feature>